<evidence type="ECO:0000313" key="1">
    <source>
        <dbReference type="EMBL" id="GFH19231.1"/>
    </source>
</evidence>
<proteinExistence type="predicted"/>
<dbReference type="AlphaFoldDB" id="A0A699ZAQ2"/>
<gene>
    <name evidence="1" type="ORF">HaLaN_16145</name>
</gene>
<evidence type="ECO:0000313" key="2">
    <source>
        <dbReference type="Proteomes" id="UP000485058"/>
    </source>
</evidence>
<protein>
    <submittedName>
        <fullName evidence="1">Uncharacterized protein</fullName>
    </submittedName>
</protein>
<name>A0A699ZAQ2_HAELA</name>
<dbReference type="EMBL" id="BLLF01001427">
    <property type="protein sequence ID" value="GFH19231.1"/>
    <property type="molecule type" value="Genomic_DNA"/>
</dbReference>
<sequence>MGGQQGPGWVEKLEPFWQLFVTYVVEATAGTEHNLAWWMAAVKAGNAYLPDLVTPLQRAQPVNAMMLIGAAAQYVQEVRQQGEGGWEVLLAMAGRMRKRFRSTAAKINNSRVVPGIPTRTL</sequence>
<dbReference type="Proteomes" id="UP000485058">
    <property type="component" value="Unassembled WGS sequence"/>
</dbReference>
<comment type="caution">
    <text evidence="1">The sequence shown here is derived from an EMBL/GenBank/DDBJ whole genome shotgun (WGS) entry which is preliminary data.</text>
</comment>
<accession>A0A699ZAQ2</accession>
<organism evidence="1 2">
    <name type="scientific">Haematococcus lacustris</name>
    <name type="common">Green alga</name>
    <name type="synonym">Haematococcus pluvialis</name>
    <dbReference type="NCBI Taxonomy" id="44745"/>
    <lineage>
        <taxon>Eukaryota</taxon>
        <taxon>Viridiplantae</taxon>
        <taxon>Chlorophyta</taxon>
        <taxon>core chlorophytes</taxon>
        <taxon>Chlorophyceae</taxon>
        <taxon>CS clade</taxon>
        <taxon>Chlamydomonadales</taxon>
        <taxon>Haematococcaceae</taxon>
        <taxon>Haematococcus</taxon>
    </lineage>
</organism>
<keyword evidence="2" id="KW-1185">Reference proteome</keyword>
<reference evidence="1 2" key="1">
    <citation type="submission" date="2020-02" db="EMBL/GenBank/DDBJ databases">
        <title>Draft genome sequence of Haematococcus lacustris strain NIES-144.</title>
        <authorList>
            <person name="Morimoto D."/>
            <person name="Nakagawa S."/>
            <person name="Yoshida T."/>
            <person name="Sawayama S."/>
        </authorList>
    </citation>
    <scope>NUCLEOTIDE SEQUENCE [LARGE SCALE GENOMIC DNA]</scope>
    <source>
        <strain evidence="1 2">NIES-144</strain>
    </source>
</reference>